<dbReference type="InterPro" id="IPR006439">
    <property type="entry name" value="HAD-SF_hydro_IA"/>
</dbReference>
<dbReference type="InterPro" id="IPR023198">
    <property type="entry name" value="PGP-like_dom2"/>
</dbReference>
<sequence>MQYPWILFDADDTLFDFDAFAGLKLAFSRFEQQFDDTDYRDFLHISMPLWRQYQDGEITSTELQHRRFAPWAQKHGIQAGQINEFFVDAMGQTSKLLPGARELLEAISGKATLGIITNGFTRMQQIRLDNNGVSEHFQHLVISEQVGVAKPHKGIFEHTMALLGNPPKEQVLMVGDNPHADVLGGLNAGIHTCWLNMQGQVRPQGIDPHYEITDLFQLRDLLVNAA</sequence>
<dbReference type="Pfam" id="PF00702">
    <property type="entry name" value="Hydrolase"/>
    <property type="match status" value="1"/>
</dbReference>
<organism evidence="1 2">
    <name type="scientific">Bowmanella denitrificans</name>
    <dbReference type="NCBI Taxonomy" id="366582"/>
    <lineage>
        <taxon>Bacteria</taxon>
        <taxon>Pseudomonadati</taxon>
        <taxon>Pseudomonadota</taxon>
        <taxon>Gammaproteobacteria</taxon>
        <taxon>Alteromonadales</taxon>
        <taxon>Alteromonadaceae</taxon>
        <taxon>Bowmanella</taxon>
    </lineage>
</organism>
<dbReference type="InterPro" id="IPR011951">
    <property type="entry name" value="HAD-SF_hydro_IA_YjjG/PynA"/>
</dbReference>
<evidence type="ECO:0000313" key="2">
    <source>
        <dbReference type="Proteomes" id="UP001501757"/>
    </source>
</evidence>
<dbReference type="RefSeq" id="WP_343846814.1">
    <property type="nucleotide sequence ID" value="NZ_BAAAEI010000023.1"/>
</dbReference>
<gene>
    <name evidence="1" type="primary">yjjG</name>
    <name evidence="1" type="ORF">GCM10009092_35940</name>
</gene>
<dbReference type="SFLD" id="SFLDG01129">
    <property type="entry name" value="C1.5:_HAD__Beta-PGM__Phosphata"/>
    <property type="match status" value="1"/>
</dbReference>
<dbReference type="PANTHER" id="PTHR47478:SF1">
    <property type="entry name" value="PYRIMIDINE 5'-NUCLEOTIDASE YJJG"/>
    <property type="match status" value="1"/>
</dbReference>
<dbReference type="SUPFAM" id="SSF56784">
    <property type="entry name" value="HAD-like"/>
    <property type="match status" value="1"/>
</dbReference>
<dbReference type="PANTHER" id="PTHR47478">
    <property type="match status" value="1"/>
</dbReference>
<dbReference type="SFLD" id="SFLDS00003">
    <property type="entry name" value="Haloacid_Dehalogenase"/>
    <property type="match status" value="1"/>
</dbReference>
<dbReference type="CDD" id="cd04305">
    <property type="entry name" value="HAD_Neu5Ac-Pase_like"/>
    <property type="match status" value="1"/>
</dbReference>
<dbReference type="NCBIfam" id="TIGR02254">
    <property type="entry name" value="YjjG_YfnB"/>
    <property type="match status" value="1"/>
</dbReference>
<dbReference type="EMBL" id="BAAAEI010000023">
    <property type="protein sequence ID" value="GAA0368479.1"/>
    <property type="molecule type" value="Genomic_DNA"/>
</dbReference>
<dbReference type="NCBIfam" id="TIGR01549">
    <property type="entry name" value="HAD-SF-IA-v1"/>
    <property type="match status" value="1"/>
</dbReference>
<name>A0ABN0XN79_9ALTE</name>
<dbReference type="Gene3D" id="3.40.50.1000">
    <property type="entry name" value="HAD superfamily/HAD-like"/>
    <property type="match status" value="1"/>
</dbReference>
<dbReference type="Proteomes" id="UP001501757">
    <property type="component" value="Unassembled WGS sequence"/>
</dbReference>
<keyword evidence="2" id="KW-1185">Reference proteome</keyword>
<comment type="caution">
    <text evidence="1">The sequence shown here is derived from an EMBL/GenBank/DDBJ whole genome shotgun (WGS) entry which is preliminary data.</text>
</comment>
<reference evidence="1 2" key="1">
    <citation type="journal article" date="2019" name="Int. J. Syst. Evol. Microbiol.">
        <title>The Global Catalogue of Microorganisms (GCM) 10K type strain sequencing project: providing services to taxonomists for standard genome sequencing and annotation.</title>
        <authorList>
            <consortium name="The Broad Institute Genomics Platform"/>
            <consortium name="The Broad Institute Genome Sequencing Center for Infectious Disease"/>
            <person name="Wu L."/>
            <person name="Ma J."/>
        </authorList>
    </citation>
    <scope>NUCLEOTIDE SEQUENCE [LARGE SCALE GENOMIC DNA]</scope>
    <source>
        <strain evidence="1 2">JCM 13378</strain>
    </source>
</reference>
<accession>A0ABN0XN79</accession>
<dbReference type="Gene3D" id="1.10.150.240">
    <property type="entry name" value="Putative phosphatase, domain 2"/>
    <property type="match status" value="1"/>
</dbReference>
<dbReference type="NCBIfam" id="TIGR01509">
    <property type="entry name" value="HAD-SF-IA-v3"/>
    <property type="match status" value="1"/>
</dbReference>
<dbReference type="InterPro" id="IPR036412">
    <property type="entry name" value="HAD-like_sf"/>
</dbReference>
<dbReference type="NCBIfam" id="NF006976">
    <property type="entry name" value="PRK09449.1"/>
    <property type="match status" value="1"/>
</dbReference>
<proteinExistence type="predicted"/>
<dbReference type="PRINTS" id="PR00413">
    <property type="entry name" value="HADHALOGNASE"/>
</dbReference>
<evidence type="ECO:0000313" key="1">
    <source>
        <dbReference type="EMBL" id="GAA0368479.1"/>
    </source>
</evidence>
<dbReference type="InterPro" id="IPR023214">
    <property type="entry name" value="HAD_sf"/>
</dbReference>
<protein>
    <submittedName>
        <fullName evidence="1">Pyrimidine 5'-nucleotidase</fullName>
    </submittedName>
</protein>
<dbReference type="InterPro" id="IPR052550">
    <property type="entry name" value="Pyrimidine_5'-ntase_YjjG"/>
</dbReference>